<dbReference type="InterPro" id="IPR036259">
    <property type="entry name" value="MFS_trans_sf"/>
</dbReference>
<feature type="transmembrane region" description="Helical" evidence="6">
    <location>
        <begin position="374"/>
        <end position="393"/>
    </location>
</feature>
<feature type="transmembrane region" description="Helical" evidence="6">
    <location>
        <begin position="78"/>
        <end position="98"/>
    </location>
</feature>
<feature type="transmembrane region" description="Helical" evidence="6">
    <location>
        <begin position="253"/>
        <end position="274"/>
    </location>
</feature>
<accession>A0ABW1LG10</accession>
<dbReference type="EMBL" id="JBHSRJ010000003">
    <property type="protein sequence ID" value="MFC6042461.1"/>
    <property type="molecule type" value="Genomic_DNA"/>
</dbReference>
<evidence type="ECO:0000256" key="5">
    <source>
        <dbReference type="ARBA" id="ARBA00023136"/>
    </source>
</evidence>
<comment type="caution">
    <text evidence="8">The sequence shown here is derived from an EMBL/GenBank/DDBJ whole genome shotgun (WGS) entry which is preliminary data.</text>
</comment>
<dbReference type="PANTHER" id="PTHR23513:SF6">
    <property type="entry name" value="MAJOR FACILITATOR SUPERFAMILY ASSOCIATED DOMAIN-CONTAINING PROTEIN"/>
    <property type="match status" value="1"/>
</dbReference>
<name>A0ABW1LG10_9ACTN</name>
<dbReference type="Gene3D" id="1.20.1250.20">
    <property type="entry name" value="MFS general substrate transporter like domains"/>
    <property type="match status" value="1"/>
</dbReference>
<evidence type="ECO:0000256" key="2">
    <source>
        <dbReference type="ARBA" id="ARBA00022475"/>
    </source>
</evidence>
<dbReference type="InterPro" id="IPR011701">
    <property type="entry name" value="MFS"/>
</dbReference>
<keyword evidence="9" id="KW-1185">Reference proteome</keyword>
<evidence type="ECO:0000313" key="9">
    <source>
        <dbReference type="Proteomes" id="UP001596135"/>
    </source>
</evidence>
<feature type="transmembrane region" description="Helical" evidence="6">
    <location>
        <begin position="310"/>
        <end position="329"/>
    </location>
</feature>
<keyword evidence="5 6" id="KW-0472">Membrane</keyword>
<feature type="transmembrane region" description="Helical" evidence="6">
    <location>
        <begin position="53"/>
        <end position="71"/>
    </location>
</feature>
<evidence type="ECO:0000256" key="6">
    <source>
        <dbReference type="SAM" id="Phobius"/>
    </source>
</evidence>
<keyword evidence="4 6" id="KW-1133">Transmembrane helix</keyword>
<reference evidence="9" key="1">
    <citation type="journal article" date="2019" name="Int. J. Syst. Evol. Microbiol.">
        <title>The Global Catalogue of Microorganisms (GCM) 10K type strain sequencing project: providing services to taxonomists for standard genome sequencing and annotation.</title>
        <authorList>
            <consortium name="The Broad Institute Genomics Platform"/>
            <consortium name="The Broad Institute Genome Sequencing Center for Infectious Disease"/>
            <person name="Wu L."/>
            <person name="Ma J."/>
        </authorList>
    </citation>
    <scope>NUCLEOTIDE SEQUENCE [LARGE SCALE GENOMIC DNA]</scope>
    <source>
        <strain evidence="9">CCUG 54522</strain>
    </source>
</reference>
<dbReference type="SUPFAM" id="SSF103473">
    <property type="entry name" value="MFS general substrate transporter"/>
    <property type="match status" value="1"/>
</dbReference>
<keyword evidence="3 6" id="KW-0812">Transmembrane</keyword>
<dbReference type="Pfam" id="PF07690">
    <property type="entry name" value="MFS_1"/>
    <property type="match status" value="1"/>
</dbReference>
<dbReference type="CDD" id="cd06173">
    <property type="entry name" value="MFS_MefA_like"/>
    <property type="match status" value="1"/>
</dbReference>
<protein>
    <submittedName>
        <fullName evidence="8">MFS transporter</fullName>
    </submittedName>
</protein>
<organism evidence="8 9">
    <name type="scientific">Nocardioides hankookensis</name>
    <dbReference type="NCBI Taxonomy" id="443157"/>
    <lineage>
        <taxon>Bacteria</taxon>
        <taxon>Bacillati</taxon>
        <taxon>Actinomycetota</taxon>
        <taxon>Actinomycetes</taxon>
        <taxon>Propionibacteriales</taxon>
        <taxon>Nocardioidaceae</taxon>
        <taxon>Nocardioides</taxon>
    </lineage>
</organism>
<evidence type="ECO:0000256" key="4">
    <source>
        <dbReference type="ARBA" id="ARBA00022989"/>
    </source>
</evidence>
<proteinExistence type="predicted"/>
<feature type="transmembrane region" description="Helical" evidence="6">
    <location>
        <begin position="104"/>
        <end position="122"/>
    </location>
</feature>
<dbReference type="InterPro" id="IPR020846">
    <property type="entry name" value="MFS_dom"/>
</dbReference>
<feature type="domain" description="Major facilitator superfamily (MFS) profile" evidence="7">
    <location>
        <begin position="12"/>
        <end position="397"/>
    </location>
</feature>
<evidence type="ECO:0000313" key="8">
    <source>
        <dbReference type="EMBL" id="MFC6042461.1"/>
    </source>
</evidence>
<dbReference type="Proteomes" id="UP001596135">
    <property type="component" value="Unassembled WGS sequence"/>
</dbReference>
<feature type="transmembrane region" description="Helical" evidence="6">
    <location>
        <begin position="350"/>
        <end position="368"/>
    </location>
</feature>
<evidence type="ECO:0000256" key="1">
    <source>
        <dbReference type="ARBA" id="ARBA00004651"/>
    </source>
</evidence>
<feature type="transmembrane region" description="Helical" evidence="6">
    <location>
        <begin position="223"/>
        <end position="247"/>
    </location>
</feature>
<feature type="transmembrane region" description="Helical" evidence="6">
    <location>
        <begin position="286"/>
        <end position="304"/>
    </location>
</feature>
<dbReference type="RefSeq" id="WP_379151223.1">
    <property type="nucleotide sequence ID" value="NZ_JBHSRJ010000003.1"/>
</dbReference>
<dbReference type="PANTHER" id="PTHR23513">
    <property type="entry name" value="INTEGRAL MEMBRANE EFFLUX PROTEIN-RELATED"/>
    <property type="match status" value="1"/>
</dbReference>
<comment type="subcellular location">
    <subcellularLocation>
        <location evidence="1">Cell membrane</location>
        <topology evidence="1">Multi-pass membrane protein</topology>
    </subcellularLocation>
</comment>
<dbReference type="PROSITE" id="PS50850">
    <property type="entry name" value="MFS"/>
    <property type="match status" value="1"/>
</dbReference>
<keyword evidence="2" id="KW-1003">Cell membrane</keyword>
<sequence>MSRYRTLARNHDFTVLWVGQTISELGSRVSTFVFPLVAFALTGSPLAAAAAEAAYLLGMVVTLLPAGVLADRLHRRRVMRCASGGGVLLYASLVVAGVQDAITMPHLLVVAVLTGAAAGVFGPAEMSAVRAVVAEEDLPTALSQNQARQHVAGLLGAPLGGVLFSVTRWLPFAADAVSFAFSWVLLGRIRTDLSAPTTASPRKPAQDLAEGVRFIARHRLFRVLVVWSALANLAVNALFFVAVLRLIEGGFAAYQIGLVETAAGVCGILGAIVAPWLIDRVPTGRLTVLIAWSFVPLVVPMVLWNHPAVVAAALSVGLFLNPAGNAGIGSYRMAVTPPELIGRVQATTQFVSMAAMPLAPVIAGALLTGVGGGAAVAVLGLLTAGVALIPTLSTSVRSVPRPRDWPRLSPAVSEPALAA</sequence>
<gene>
    <name evidence="8" type="ORF">ACFPYL_05230</name>
</gene>
<evidence type="ECO:0000259" key="7">
    <source>
        <dbReference type="PROSITE" id="PS50850"/>
    </source>
</evidence>
<evidence type="ECO:0000256" key="3">
    <source>
        <dbReference type="ARBA" id="ARBA00022692"/>
    </source>
</evidence>